<dbReference type="GO" id="GO:0005739">
    <property type="term" value="C:mitochondrion"/>
    <property type="evidence" value="ECO:0007669"/>
    <property type="project" value="TreeGrafter"/>
</dbReference>
<dbReference type="GO" id="GO:0006086">
    <property type="term" value="P:pyruvate decarboxylation to acetyl-CoA"/>
    <property type="evidence" value="ECO:0007669"/>
    <property type="project" value="InterPro"/>
</dbReference>
<protein>
    <recommendedName>
        <fullName evidence="3">Dihydrolipoamide acetyltransferase component of pyruvate dehydrogenase complex</fullName>
        <ecNumber evidence="3">2.3.1.-</ecNumber>
    </recommendedName>
</protein>
<dbReference type="Pfam" id="PF00364">
    <property type="entry name" value="Biotin_lipoyl"/>
    <property type="match status" value="1"/>
</dbReference>
<dbReference type="SUPFAM" id="SSF47005">
    <property type="entry name" value="Peripheral subunit-binding domain of 2-oxo acid dehydrogenase complex"/>
    <property type="match status" value="1"/>
</dbReference>
<dbReference type="GO" id="GO:0016746">
    <property type="term" value="F:acyltransferase activity"/>
    <property type="evidence" value="ECO:0007669"/>
    <property type="project" value="UniProtKB-KW"/>
</dbReference>
<dbReference type="PROSITE" id="PS51826">
    <property type="entry name" value="PSBD"/>
    <property type="match status" value="1"/>
</dbReference>
<keyword evidence="2 3" id="KW-0450">Lipoyl</keyword>
<dbReference type="GO" id="GO:0045254">
    <property type="term" value="C:pyruvate dehydrogenase complex"/>
    <property type="evidence" value="ECO:0007669"/>
    <property type="project" value="InterPro"/>
</dbReference>
<dbReference type="Pfam" id="PF00198">
    <property type="entry name" value="2-oxoacid_dh"/>
    <property type="match status" value="1"/>
</dbReference>
<organism evidence="7">
    <name type="scientific">Picocystis salinarum</name>
    <dbReference type="NCBI Taxonomy" id="88271"/>
    <lineage>
        <taxon>Eukaryota</taxon>
        <taxon>Viridiplantae</taxon>
        <taxon>Chlorophyta</taxon>
        <taxon>Picocystophyceae</taxon>
        <taxon>Picocystales</taxon>
        <taxon>Picocystaceae</taxon>
        <taxon>Picocystis</taxon>
    </lineage>
</organism>
<dbReference type="SUPFAM" id="SSF52777">
    <property type="entry name" value="CoA-dependent acyltransferases"/>
    <property type="match status" value="1"/>
</dbReference>
<keyword evidence="3" id="KW-0012">Acyltransferase</keyword>
<evidence type="ECO:0000256" key="1">
    <source>
        <dbReference type="ARBA" id="ARBA00007317"/>
    </source>
</evidence>
<evidence type="ECO:0000313" key="7">
    <source>
        <dbReference type="EMBL" id="CAE0613728.1"/>
    </source>
</evidence>
<dbReference type="PROSITE" id="PS50968">
    <property type="entry name" value="BIOTINYL_LIPOYL"/>
    <property type="match status" value="1"/>
</dbReference>
<keyword evidence="3" id="KW-0808">Transferase</keyword>
<dbReference type="Gene3D" id="4.10.320.10">
    <property type="entry name" value="E3-binding domain"/>
    <property type="match status" value="1"/>
</dbReference>
<feature type="domain" description="Lipoyl-binding" evidence="5">
    <location>
        <begin position="25"/>
        <end position="101"/>
    </location>
</feature>
<evidence type="ECO:0000256" key="2">
    <source>
        <dbReference type="ARBA" id="ARBA00022823"/>
    </source>
</evidence>
<gene>
    <name evidence="7" type="ORF">PSAL00342_LOCUS7629</name>
</gene>
<dbReference type="PANTHER" id="PTHR23151:SF90">
    <property type="entry name" value="DIHYDROLIPOYLLYSINE-RESIDUE ACETYLTRANSFERASE COMPONENT OF PYRUVATE DEHYDROGENASE COMPLEX, MITOCHONDRIAL-RELATED"/>
    <property type="match status" value="1"/>
</dbReference>
<dbReference type="InterPro" id="IPR023213">
    <property type="entry name" value="CAT-like_dom_sf"/>
</dbReference>
<comment type="cofactor">
    <cofactor evidence="3">
        <name>(R)-lipoate</name>
        <dbReference type="ChEBI" id="CHEBI:83088"/>
    </cofactor>
</comment>
<evidence type="ECO:0000256" key="3">
    <source>
        <dbReference type="RuleBase" id="RU003423"/>
    </source>
</evidence>
<dbReference type="EMBL" id="HBIS01009415">
    <property type="protein sequence ID" value="CAE0613728.1"/>
    <property type="molecule type" value="Transcribed_RNA"/>
</dbReference>
<dbReference type="Gene3D" id="2.40.50.100">
    <property type="match status" value="1"/>
</dbReference>
<evidence type="ECO:0000259" key="6">
    <source>
        <dbReference type="PROSITE" id="PS51826"/>
    </source>
</evidence>
<dbReference type="Gene3D" id="3.30.559.10">
    <property type="entry name" value="Chloramphenicol acetyltransferase-like domain"/>
    <property type="match status" value="1"/>
</dbReference>
<accession>A0A7S3UIE5</accession>
<feature type="compositionally biased region" description="Basic and acidic residues" evidence="4">
    <location>
        <begin position="124"/>
        <end position="140"/>
    </location>
</feature>
<dbReference type="InterPro" id="IPR001078">
    <property type="entry name" value="2-oxoacid_DH_actylTfrase"/>
</dbReference>
<dbReference type="CDD" id="cd06849">
    <property type="entry name" value="lipoyl_domain"/>
    <property type="match status" value="1"/>
</dbReference>
<evidence type="ECO:0000259" key="5">
    <source>
        <dbReference type="PROSITE" id="PS50968"/>
    </source>
</evidence>
<dbReference type="AlphaFoldDB" id="A0A7S3UIE5"/>
<dbReference type="SUPFAM" id="SSF51230">
    <property type="entry name" value="Single hybrid motif"/>
    <property type="match status" value="1"/>
</dbReference>
<dbReference type="FunFam" id="2.40.50.100:FF:000010">
    <property type="entry name" value="Acetyltransferase component of pyruvate dehydrogenase complex"/>
    <property type="match status" value="1"/>
</dbReference>
<evidence type="ECO:0000256" key="4">
    <source>
        <dbReference type="SAM" id="MobiDB-lite"/>
    </source>
</evidence>
<dbReference type="EC" id="2.3.1.-" evidence="3"/>
<feature type="compositionally biased region" description="Basic and acidic residues" evidence="4">
    <location>
        <begin position="190"/>
        <end position="224"/>
    </location>
</feature>
<dbReference type="PANTHER" id="PTHR23151">
    <property type="entry name" value="DIHYDROLIPOAMIDE ACETYL/SUCCINYL-TRANSFERASE-RELATED"/>
    <property type="match status" value="1"/>
</dbReference>
<dbReference type="InterPro" id="IPR000089">
    <property type="entry name" value="Biotin_lipoyl"/>
</dbReference>
<feature type="region of interest" description="Disordered" evidence="4">
    <location>
        <begin position="187"/>
        <end position="224"/>
    </location>
</feature>
<comment type="similarity">
    <text evidence="1 3">Belongs to the 2-oxoacid dehydrogenase family.</text>
</comment>
<dbReference type="InterPro" id="IPR036625">
    <property type="entry name" value="E3-bd_dom_sf"/>
</dbReference>
<proteinExistence type="inferred from homology"/>
<dbReference type="Pfam" id="PF02817">
    <property type="entry name" value="E3_binding"/>
    <property type="match status" value="1"/>
</dbReference>
<feature type="region of interest" description="Disordered" evidence="4">
    <location>
        <begin position="115"/>
        <end position="140"/>
    </location>
</feature>
<feature type="domain" description="Peripheral subunit-binding (PSBD)" evidence="6">
    <location>
        <begin position="145"/>
        <end position="182"/>
    </location>
</feature>
<dbReference type="InterPro" id="IPR011053">
    <property type="entry name" value="Single_hybrid_motif"/>
</dbReference>
<sequence length="457" mass="49565">MRAMRAMRAMLLVRRSLSNDAFPPHVKLDMPALSPTMASGRIASWLKREGDVVQAGDAMAEIETDKATMPWDAQDDGVLAKILVDEDVKDVPVGTTVAVMVEDVEHVAAFANYGASDGAGSPRKQLDATKDEHLPNEPTKETNMRVWPSVRKLLAEHGLDLTQVRGTGRKGTVTKEDAIRAIEEGVSSDTTKEHVVVESKPTEPSTPEEKPTPATEEPKVEGEERIPHTNVRRVIAKRLLESKVDIPHLYVNGEAILDPILALRKELKAAGTPLSVNDFVLRACALALRQVPGANASWDADAREARFNKQVDISVAVATDGGLITPIVKRADEKTVDEISREVKDLASRARAGKLRPEEFQGGTFSISNLGMFGIGQFNAIINPPQACIMAVGAGLPQVVLRDGRPTTVTRMTVTLSADHRVYDGQVTSEFLNSFVSLLEHPVRLLGHAKEAQAEAA</sequence>
<reference evidence="7" key="1">
    <citation type="submission" date="2021-01" db="EMBL/GenBank/DDBJ databases">
        <authorList>
            <person name="Corre E."/>
            <person name="Pelletier E."/>
            <person name="Niang G."/>
            <person name="Scheremetjew M."/>
            <person name="Finn R."/>
            <person name="Kale V."/>
            <person name="Holt S."/>
            <person name="Cochrane G."/>
            <person name="Meng A."/>
            <person name="Brown T."/>
            <person name="Cohen L."/>
        </authorList>
    </citation>
    <scope>NUCLEOTIDE SEQUENCE</scope>
    <source>
        <strain evidence="7">CCMP1897</strain>
    </source>
</reference>
<dbReference type="InterPro" id="IPR004167">
    <property type="entry name" value="PSBD"/>
</dbReference>
<dbReference type="InterPro" id="IPR045257">
    <property type="entry name" value="E2/Pdx1"/>
</dbReference>
<name>A0A7S3UIE5_9CHLO</name>